<evidence type="ECO:0000259" key="1">
    <source>
        <dbReference type="Pfam" id="PF02517"/>
    </source>
</evidence>
<dbReference type="EMBL" id="CP037426">
    <property type="protein sequence ID" value="QGT16573.1"/>
    <property type="molecule type" value="Genomic_DNA"/>
</dbReference>
<dbReference type="PANTHER" id="PTHR35797:SF1">
    <property type="entry name" value="PROTEASE"/>
    <property type="match status" value="1"/>
</dbReference>
<dbReference type="InterPro" id="IPR003675">
    <property type="entry name" value="Rce1/LyrA-like_dom"/>
</dbReference>
<dbReference type="Proteomes" id="UP000422744">
    <property type="component" value="Chromosome"/>
</dbReference>
<dbReference type="GO" id="GO:0006508">
    <property type="term" value="P:proteolysis"/>
    <property type="evidence" value="ECO:0007669"/>
    <property type="project" value="UniProtKB-KW"/>
</dbReference>
<gene>
    <name evidence="2" type="ORF">E0495_05175</name>
</gene>
<dbReference type="Pfam" id="PF02517">
    <property type="entry name" value="Rce1-like"/>
    <property type="match status" value="1"/>
</dbReference>
<protein>
    <submittedName>
        <fullName evidence="2">CPBP family intramembrane metalloprotease</fullName>
    </submittedName>
</protein>
<dbReference type="GO" id="GO:0080120">
    <property type="term" value="P:CAAX-box protein maturation"/>
    <property type="evidence" value="ECO:0007669"/>
    <property type="project" value="UniProtKB-ARBA"/>
</dbReference>
<name>A0A6I6CVL7_WOLPI</name>
<dbReference type="PANTHER" id="PTHR35797">
    <property type="entry name" value="PROTEASE-RELATED"/>
    <property type="match status" value="1"/>
</dbReference>
<sequence length="278" mass="31375">MGVCMNLTTINCTLFVVITYFLTCIIAWCLPFKDITLLTTFVPASVAILLTIYNKQKVRDLFKLSSPKNCLLGFILILVSMLISNGLLSIYCGFSFFRESFTLDRVKDLSAVLSPLVMLFVLLSTFVMWIIMSLGEEIGWRGYLLKNLKSKISNFYIRAIIVGIIWSVWHIPTYVVAGSALWKDGFTFPTICAYTLYICAMSIMFTWLFEKDNSIWPVTIAHATNNLVYSVLSILMPSPPLSTFDAVIRLTLGAAGYFIVAIGVIWFDKARERHLSNS</sequence>
<evidence type="ECO:0000313" key="3">
    <source>
        <dbReference type="Proteomes" id="UP000422744"/>
    </source>
</evidence>
<dbReference type="AlphaFoldDB" id="A0A6I6CVL7"/>
<dbReference type="GO" id="GO:0004175">
    <property type="term" value="F:endopeptidase activity"/>
    <property type="evidence" value="ECO:0007669"/>
    <property type="project" value="UniProtKB-ARBA"/>
</dbReference>
<reference evidence="2 3" key="1">
    <citation type="submission" date="2019-03" db="EMBL/GenBank/DDBJ databases">
        <title>Wolbachia endosymbiont of Haematobia irritans wIrr.</title>
        <authorList>
            <person name="Parry R.H."/>
            <person name="Asgari S."/>
        </authorList>
    </citation>
    <scope>NUCLEOTIDE SEQUENCE [LARGE SCALE GENOMIC DNA]</scope>
    <source>
        <strain evidence="3">wIrr</strain>
    </source>
</reference>
<dbReference type="InterPro" id="IPR042150">
    <property type="entry name" value="MmRce1-like"/>
</dbReference>
<keyword evidence="2" id="KW-0378">Hydrolase</keyword>
<keyword evidence="2" id="KW-0645">Protease</keyword>
<dbReference type="GO" id="GO:0008237">
    <property type="term" value="F:metallopeptidase activity"/>
    <property type="evidence" value="ECO:0007669"/>
    <property type="project" value="UniProtKB-KW"/>
</dbReference>
<feature type="domain" description="CAAX prenyl protease 2/Lysostaphin resistance protein A-like" evidence="1">
    <location>
        <begin position="121"/>
        <end position="228"/>
    </location>
</feature>
<evidence type="ECO:0000313" key="2">
    <source>
        <dbReference type="EMBL" id="QGT16573.1"/>
    </source>
</evidence>
<proteinExistence type="predicted"/>
<organism evidence="2 3">
    <name type="scientific">Wolbachia pipientis</name>
    <dbReference type="NCBI Taxonomy" id="955"/>
    <lineage>
        <taxon>Bacteria</taxon>
        <taxon>Pseudomonadati</taxon>
        <taxon>Pseudomonadota</taxon>
        <taxon>Alphaproteobacteria</taxon>
        <taxon>Rickettsiales</taxon>
        <taxon>Anaplasmataceae</taxon>
        <taxon>Wolbachieae</taxon>
        <taxon>Wolbachia</taxon>
    </lineage>
</organism>
<keyword evidence="2" id="KW-0482">Metalloprotease</keyword>
<accession>A0A6I6CVL7</accession>